<keyword evidence="8 9" id="KW-0472">Membrane</keyword>
<evidence type="ECO:0000256" key="9">
    <source>
        <dbReference type="RuleBase" id="RU363064"/>
    </source>
</evidence>
<dbReference type="STRING" id="258515.SAMN05192585_10918"/>
<dbReference type="OrthoDB" id="9804874at2"/>
<feature type="transmembrane region" description="Helical" evidence="9">
    <location>
        <begin position="322"/>
        <end position="346"/>
    </location>
</feature>
<keyword evidence="6 9" id="KW-0769">Symport</keyword>
<dbReference type="GO" id="GO:0005886">
    <property type="term" value="C:plasma membrane"/>
    <property type="evidence" value="ECO:0007669"/>
    <property type="project" value="UniProtKB-SubCell"/>
</dbReference>
<comment type="subcellular location">
    <subcellularLocation>
        <location evidence="1 9">Cell membrane</location>
        <topology evidence="1 9">Multi-pass membrane protein</topology>
    </subcellularLocation>
</comment>
<evidence type="ECO:0000256" key="1">
    <source>
        <dbReference type="ARBA" id="ARBA00004651"/>
    </source>
</evidence>
<feature type="transmembrane region" description="Helical" evidence="9">
    <location>
        <begin position="195"/>
        <end position="215"/>
    </location>
</feature>
<dbReference type="FunFam" id="1.20.1740.10:FF:000004">
    <property type="entry name" value="Sodium:alanine symporter family protein"/>
    <property type="match status" value="1"/>
</dbReference>
<dbReference type="PRINTS" id="PR00175">
    <property type="entry name" value="NAALASMPORT"/>
</dbReference>
<dbReference type="InterPro" id="IPR001463">
    <property type="entry name" value="Na/Ala_symport"/>
</dbReference>
<keyword evidence="7 9" id="KW-1133">Transmembrane helix</keyword>
<protein>
    <submittedName>
        <fullName evidence="10">Alanine or glycine:cation symporter, AGCS family</fullName>
    </submittedName>
</protein>
<reference evidence="10 11" key="1">
    <citation type="submission" date="2016-10" db="EMBL/GenBank/DDBJ databases">
        <authorList>
            <person name="de Groot N.N."/>
        </authorList>
    </citation>
    <scope>NUCLEOTIDE SEQUENCE [LARGE SCALE GENOMIC DNA]</scope>
    <source>
        <strain evidence="10 11">CGMCC 1.5012</strain>
    </source>
</reference>
<dbReference type="Gene3D" id="1.20.1740.10">
    <property type="entry name" value="Amino acid/polyamine transporter I"/>
    <property type="match status" value="1"/>
</dbReference>
<feature type="transmembrane region" description="Helical" evidence="9">
    <location>
        <begin position="20"/>
        <end position="43"/>
    </location>
</feature>
<dbReference type="NCBIfam" id="TIGR00835">
    <property type="entry name" value="agcS"/>
    <property type="match status" value="1"/>
</dbReference>
<keyword evidence="5 9" id="KW-0812">Transmembrane</keyword>
<evidence type="ECO:0000256" key="2">
    <source>
        <dbReference type="ARBA" id="ARBA00009261"/>
    </source>
</evidence>
<organism evidence="10 11">
    <name type="scientific">Acetanaerobacterium elongatum</name>
    <dbReference type="NCBI Taxonomy" id="258515"/>
    <lineage>
        <taxon>Bacteria</taxon>
        <taxon>Bacillati</taxon>
        <taxon>Bacillota</taxon>
        <taxon>Clostridia</taxon>
        <taxon>Eubacteriales</taxon>
        <taxon>Oscillospiraceae</taxon>
        <taxon>Acetanaerobacterium</taxon>
    </lineage>
</organism>
<dbReference type="PROSITE" id="PS00873">
    <property type="entry name" value="NA_ALANINE_SYMP"/>
    <property type="match status" value="1"/>
</dbReference>
<dbReference type="EMBL" id="FNID01000009">
    <property type="protein sequence ID" value="SDM99127.1"/>
    <property type="molecule type" value="Genomic_DNA"/>
</dbReference>
<feature type="transmembrane region" description="Helical" evidence="9">
    <location>
        <begin position="227"/>
        <end position="246"/>
    </location>
</feature>
<feature type="transmembrane region" description="Helical" evidence="9">
    <location>
        <begin position="64"/>
        <end position="88"/>
    </location>
</feature>
<name>A0A1G9XQR7_9FIRM</name>
<evidence type="ECO:0000256" key="3">
    <source>
        <dbReference type="ARBA" id="ARBA00022448"/>
    </source>
</evidence>
<evidence type="ECO:0000256" key="6">
    <source>
        <dbReference type="ARBA" id="ARBA00022847"/>
    </source>
</evidence>
<keyword evidence="3 9" id="KW-0813">Transport</keyword>
<feature type="transmembrane region" description="Helical" evidence="9">
    <location>
        <begin position="94"/>
        <end position="111"/>
    </location>
</feature>
<feature type="transmembrane region" description="Helical" evidence="9">
    <location>
        <begin position="258"/>
        <end position="280"/>
    </location>
</feature>
<dbReference type="Pfam" id="PF01235">
    <property type="entry name" value="Na_Ala_symp"/>
    <property type="match status" value="1"/>
</dbReference>
<evidence type="ECO:0000256" key="8">
    <source>
        <dbReference type="ARBA" id="ARBA00023136"/>
    </source>
</evidence>
<keyword evidence="11" id="KW-1185">Reference proteome</keyword>
<dbReference type="RefSeq" id="WP_092638893.1">
    <property type="nucleotide sequence ID" value="NZ_FNID01000009.1"/>
</dbReference>
<evidence type="ECO:0000313" key="10">
    <source>
        <dbReference type="EMBL" id="SDM99127.1"/>
    </source>
</evidence>
<feature type="transmembrane region" description="Helical" evidence="9">
    <location>
        <begin position="366"/>
        <end position="389"/>
    </location>
</feature>
<dbReference type="PANTHER" id="PTHR30330">
    <property type="entry name" value="AGSS FAMILY TRANSPORTER, SODIUM-ALANINE"/>
    <property type="match status" value="1"/>
</dbReference>
<evidence type="ECO:0000256" key="7">
    <source>
        <dbReference type="ARBA" id="ARBA00022989"/>
    </source>
</evidence>
<dbReference type="AlphaFoldDB" id="A0A1G9XQR7"/>
<dbReference type="GO" id="GO:0005283">
    <property type="term" value="F:amino acid:sodium symporter activity"/>
    <property type="evidence" value="ECO:0007669"/>
    <property type="project" value="InterPro"/>
</dbReference>
<dbReference type="PANTHER" id="PTHR30330:SF3">
    <property type="entry name" value="TRANSCRIPTIONAL REGULATOR, LRP FAMILY"/>
    <property type="match status" value="1"/>
</dbReference>
<proteinExistence type="inferred from homology"/>
<gene>
    <name evidence="10" type="ORF">SAMN05192585_10918</name>
</gene>
<sequence>MEQLNNFLTWADDLVWGIPLISLVLLVGLLLTVRTGFLQVIHLPKALRFMVQNEEGGKGEVTSFGALCTALSATIGTGNIVGVATAIVAGGPGALFWMWLAAFLGMATKYAEGFLAVKYRHIEEDGHVLGGPFYYIEKGMGPKWKWLAKLFAFLGMVVGMMGIGTFTQVNGITTAANSFFDPNNQFAVTLFGKPYSWSVIITGLIVAVCAGLVIIGGLKRIAKVAEFVVPFMAILYVGVCLILLICNYKAIPGAISEVIAGAFGLRAAAGGALGAMIVAMQKGIARGIFSNESGLGSAPIAAAAAKTNSPVRQGLVSMTGTFIDTIIICTMTGLCIVITGAWNIGLEGVNVTTRAFQQGLPFAPEVSSFLLMLSLVFFAFTTILGWDYYSERCIEYLARGKRTPVIIYRWLYILAVFIGPYMTVKAVWNIADIFNGMMAFPNLVALFVLSGVVARETKAYFKSPGL</sequence>
<feature type="transmembrane region" description="Helical" evidence="9">
    <location>
        <begin position="410"/>
        <end position="428"/>
    </location>
</feature>
<dbReference type="Proteomes" id="UP000199182">
    <property type="component" value="Unassembled WGS sequence"/>
</dbReference>
<feature type="transmembrane region" description="Helical" evidence="9">
    <location>
        <begin position="434"/>
        <end position="454"/>
    </location>
</feature>
<evidence type="ECO:0000313" key="11">
    <source>
        <dbReference type="Proteomes" id="UP000199182"/>
    </source>
</evidence>
<keyword evidence="4 9" id="KW-1003">Cell membrane</keyword>
<comment type="similarity">
    <text evidence="2 9">Belongs to the alanine or glycine:cation symporter (AGCS) (TC 2.A.25) family.</text>
</comment>
<evidence type="ECO:0000256" key="5">
    <source>
        <dbReference type="ARBA" id="ARBA00022692"/>
    </source>
</evidence>
<accession>A0A1G9XQR7</accession>
<evidence type="ECO:0000256" key="4">
    <source>
        <dbReference type="ARBA" id="ARBA00022475"/>
    </source>
</evidence>
<feature type="transmembrane region" description="Helical" evidence="9">
    <location>
        <begin position="150"/>
        <end position="175"/>
    </location>
</feature>